<dbReference type="PANTHER" id="PTHR38478:SF1">
    <property type="entry name" value="ZINC DEPENDENT METALLOPROTEASE DOMAIN LIPOPROTEIN"/>
    <property type="match status" value="1"/>
</dbReference>
<feature type="domain" description="DUF5117" evidence="2">
    <location>
        <begin position="117"/>
        <end position="322"/>
    </location>
</feature>
<gene>
    <name evidence="4" type="ORF">NFI80_17865</name>
</gene>
<keyword evidence="4" id="KW-0482">Metalloprotease</keyword>
<evidence type="ECO:0000313" key="4">
    <source>
        <dbReference type="EMBL" id="USJ29738.1"/>
    </source>
</evidence>
<keyword evidence="4" id="KW-0645">Protease</keyword>
<organism evidence="4 5">
    <name type="scientific">Dyadobacter chenhuakuii</name>
    <dbReference type="NCBI Taxonomy" id="2909339"/>
    <lineage>
        <taxon>Bacteria</taxon>
        <taxon>Pseudomonadati</taxon>
        <taxon>Bacteroidota</taxon>
        <taxon>Cytophagia</taxon>
        <taxon>Cytophagales</taxon>
        <taxon>Spirosomataceae</taxon>
        <taxon>Dyadobacter</taxon>
    </lineage>
</organism>
<name>A0ABY4XHV0_9BACT</name>
<accession>A0ABY4XHV0</accession>
<dbReference type="Pfam" id="PF16313">
    <property type="entry name" value="DUF4953"/>
    <property type="match status" value="1"/>
</dbReference>
<dbReference type="Gene3D" id="3.40.390.10">
    <property type="entry name" value="Collagenase (Catalytic Domain)"/>
    <property type="match status" value="1"/>
</dbReference>
<dbReference type="InterPro" id="IPR033428">
    <property type="entry name" value="DUF5118"/>
</dbReference>
<dbReference type="CDD" id="cd04276">
    <property type="entry name" value="ZnMc_MMP_like_2"/>
    <property type="match status" value="1"/>
</dbReference>
<evidence type="ECO:0000259" key="1">
    <source>
        <dbReference type="Pfam" id="PF16313"/>
    </source>
</evidence>
<keyword evidence="5" id="KW-1185">Reference proteome</keyword>
<feature type="domain" description="DUF5118" evidence="3">
    <location>
        <begin position="59"/>
        <end position="108"/>
    </location>
</feature>
<dbReference type="RefSeq" id="WP_235165586.1">
    <property type="nucleotide sequence ID" value="NZ_CP098805.1"/>
</dbReference>
<proteinExistence type="predicted"/>
<sequence length="859" mass="98050">MRLIRYFLFVGITFLFTTTTYAQKKKKKEKQEDVKIEKAVDAVATAVKEKLKDDKKKGPKAFKDLIDTSAVSQKGMISVHKMDEKWYFEIPDSLLDKDIMAVTRYAKTAAGGGIFGGEEVNRQMIRWEKGMDHNLLLRSVTVVVASPDSTKPIFQAVKNSNSDPIIGVFEIKAVKKEPGAKSSVIDVTDFFNADNQVFSLSSVSKQLLKLTSFKKEASYIEKIRAFPINTEIRTVKTFSVTPQLLSTSPTPSIGQYLPSGLDAGVVTMEMNTSLILLPEKPMRKRIFDSRVGYFANQYAIFGEESQRSDTEVFAVRWRLEPKNAEDAKKQRDGELIEPKKPIVYYIDPATPEKWRKYLKAGVDDWQEAFEKAGWKNAIRGEYWPENDTTMSLEDARYSVIRYFAADIQNAYGPNVHDPRSGEILESHIGWYHNVMRLLRNWYIIQAGAVDPKARTKKFDDELMGQLVRFVSSHEIGHTLGLRHNMGASSATPVEKLRDKEWIEKHGHTASIMDYARFNYVAQPEDSITNLFPRIGDYDKWAIQWGYSNFLDAKDAKTEKMLLNEMTKEAYKDSRLHFGTEISPYDPRYQTEDLSDNAMKASEYGIKNLKRILPNLIEWSREDGESYKELDEIYNNVIQQYRRYLGHVMKNVGGIYDNPTTYDMEGSTFETVPKSTQKEAVVFLNNQLFKTPTWLLDQNILSKIKPETGVEAIKALQEYALTTLFAGDRAVRLMETGISSKNYTLDDMFTDLESGIWSETKTGKSIDLHRRNLQKVYIEKLVDLLKPGKVNVQSVPVGITYGFSTRVVELEKTDLPSVARAHLESLKATLQPAITKSTDKITKYHLQDVLQRIKMALDPK</sequence>
<keyword evidence="4" id="KW-0378">Hydrolase</keyword>
<dbReference type="Pfam" id="PF17148">
    <property type="entry name" value="DUF5117"/>
    <property type="match status" value="1"/>
</dbReference>
<dbReference type="Pfam" id="PF17162">
    <property type="entry name" value="DUF5118"/>
    <property type="match status" value="1"/>
</dbReference>
<dbReference type="PANTHER" id="PTHR38478">
    <property type="entry name" value="PEPTIDASE M1A AND M12B"/>
    <property type="match status" value="1"/>
</dbReference>
<dbReference type="GO" id="GO:0008237">
    <property type="term" value="F:metallopeptidase activity"/>
    <property type="evidence" value="ECO:0007669"/>
    <property type="project" value="UniProtKB-KW"/>
</dbReference>
<feature type="domain" description="EcxA zinc-binding" evidence="1">
    <location>
        <begin position="456"/>
        <end position="760"/>
    </location>
</feature>
<evidence type="ECO:0000313" key="5">
    <source>
        <dbReference type="Proteomes" id="UP001055420"/>
    </source>
</evidence>
<dbReference type="InterPro" id="IPR032534">
    <property type="entry name" value="EcxA_zinc-bd"/>
</dbReference>
<dbReference type="SUPFAM" id="SSF55486">
    <property type="entry name" value="Metalloproteases ('zincins'), catalytic domain"/>
    <property type="match status" value="1"/>
</dbReference>
<reference evidence="4" key="1">
    <citation type="submission" date="2022-06" db="EMBL/GenBank/DDBJ databases">
        <title>Novel species in genus Dyadobacter.</title>
        <authorList>
            <person name="Ma C."/>
        </authorList>
    </citation>
    <scope>NUCLEOTIDE SEQUENCE</scope>
    <source>
        <strain evidence="4">CY22</strain>
    </source>
</reference>
<protein>
    <submittedName>
        <fullName evidence="4">Zinc-dependent metalloprotease</fullName>
    </submittedName>
</protein>
<dbReference type="InterPro" id="IPR034032">
    <property type="entry name" value="Zn_MMP-like_bac"/>
</dbReference>
<evidence type="ECO:0000259" key="3">
    <source>
        <dbReference type="Pfam" id="PF17162"/>
    </source>
</evidence>
<dbReference type="EMBL" id="CP098805">
    <property type="protein sequence ID" value="USJ29738.1"/>
    <property type="molecule type" value="Genomic_DNA"/>
</dbReference>
<dbReference type="Proteomes" id="UP001055420">
    <property type="component" value="Chromosome"/>
</dbReference>
<evidence type="ECO:0000259" key="2">
    <source>
        <dbReference type="Pfam" id="PF17148"/>
    </source>
</evidence>
<dbReference type="InterPro" id="IPR024079">
    <property type="entry name" value="MetalloPept_cat_dom_sf"/>
</dbReference>
<dbReference type="InterPro" id="IPR033413">
    <property type="entry name" value="DUF5117"/>
</dbReference>